<dbReference type="PROSITE" id="PS51352">
    <property type="entry name" value="THIOREDOXIN_2"/>
    <property type="match status" value="1"/>
</dbReference>
<dbReference type="RefSeq" id="WP_249101261.1">
    <property type="nucleotide sequence ID" value="NZ_JAMAST010000009.1"/>
</dbReference>
<reference evidence="3 4" key="1">
    <citation type="submission" date="2022-05" db="EMBL/GenBank/DDBJ databases">
        <title>Sporolactobacillus sp nov CPB3-1, isolated from tree bark (Mangifera indica L.).</title>
        <authorList>
            <person name="Phuengjayaem S."/>
            <person name="Tanasupawat S."/>
        </authorList>
    </citation>
    <scope>NUCLEOTIDE SEQUENCE [LARGE SCALE GENOMIC DNA]</scope>
    <source>
        <strain evidence="3 4">CPB3-1</strain>
    </source>
</reference>
<dbReference type="InterPro" id="IPR013766">
    <property type="entry name" value="Thioredoxin_domain"/>
</dbReference>
<gene>
    <name evidence="3" type="ORF">M3N64_08810</name>
</gene>
<dbReference type="InterPro" id="IPR000866">
    <property type="entry name" value="AhpC/TSA"/>
</dbReference>
<name>A0ABT0MB10_9BACL</name>
<dbReference type="CDD" id="cd02966">
    <property type="entry name" value="TlpA_like_family"/>
    <property type="match status" value="1"/>
</dbReference>
<dbReference type="InterPro" id="IPR050553">
    <property type="entry name" value="Thioredoxin_ResA/DsbE_sf"/>
</dbReference>
<dbReference type="Pfam" id="PF00578">
    <property type="entry name" value="AhpC-TSA"/>
    <property type="match status" value="1"/>
</dbReference>
<keyword evidence="1" id="KW-1015">Disulfide bond</keyword>
<dbReference type="PANTHER" id="PTHR42852">
    <property type="entry name" value="THIOL:DISULFIDE INTERCHANGE PROTEIN DSBE"/>
    <property type="match status" value="1"/>
</dbReference>
<evidence type="ECO:0000259" key="2">
    <source>
        <dbReference type="PROSITE" id="PS51352"/>
    </source>
</evidence>
<dbReference type="SUPFAM" id="SSF52833">
    <property type="entry name" value="Thioredoxin-like"/>
    <property type="match status" value="1"/>
</dbReference>
<evidence type="ECO:0000256" key="1">
    <source>
        <dbReference type="ARBA" id="ARBA00023157"/>
    </source>
</evidence>
<accession>A0ABT0MB10</accession>
<feature type="domain" description="Thioredoxin" evidence="2">
    <location>
        <begin position="1"/>
        <end position="144"/>
    </location>
</feature>
<protein>
    <submittedName>
        <fullName evidence="3">TlpA family protein disulfide reductase</fullName>
    </submittedName>
</protein>
<evidence type="ECO:0000313" key="3">
    <source>
        <dbReference type="EMBL" id="MCL1632049.1"/>
    </source>
</evidence>
<dbReference type="Proteomes" id="UP001203004">
    <property type="component" value="Unassembled WGS sequence"/>
</dbReference>
<dbReference type="Gene3D" id="3.40.30.10">
    <property type="entry name" value="Glutaredoxin"/>
    <property type="match status" value="1"/>
</dbReference>
<dbReference type="PANTHER" id="PTHR42852:SF12">
    <property type="entry name" value="THIOL-DISULFIDE OXIDOREDUCTASE YKUV"/>
    <property type="match status" value="1"/>
</dbReference>
<keyword evidence="4" id="KW-1185">Reference proteome</keyword>
<dbReference type="InterPro" id="IPR036249">
    <property type="entry name" value="Thioredoxin-like_sf"/>
</dbReference>
<organism evidence="3 4">
    <name type="scientific">Sporolactobacillus mangiferae</name>
    <dbReference type="NCBI Taxonomy" id="2940498"/>
    <lineage>
        <taxon>Bacteria</taxon>
        <taxon>Bacillati</taxon>
        <taxon>Bacillota</taxon>
        <taxon>Bacilli</taxon>
        <taxon>Bacillales</taxon>
        <taxon>Sporolactobacillaceae</taxon>
        <taxon>Sporolactobacillus</taxon>
    </lineage>
</organism>
<sequence>MKKKLIMPELYTATHWMNRKVARESLIGAPTLIHFWSVSCPKCKQALPVIQSIRDQYSDQLHVVAIHMPLSNDDLNVQKVARAAEYYAITEPILIDNTHRLADSFGTRFVPAYFLFDPYGHLLEYHMGERGALRIEKAVNRLFFQNH</sequence>
<dbReference type="EMBL" id="JAMAST010000009">
    <property type="protein sequence ID" value="MCL1632049.1"/>
    <property type="molecule type" value="Genomic_DNA"/>
</dbReference>
<proteinExistence type="predicted"/>
<comment type="caution">
    <text evidence="3">The sequence shown here is derived from an EMBL/GenBank/DDBJ whole genome shotgun (WGS) entry which is preliminary data.</text>
</comment>
<evidence type="ECO:0000313" key="4">
    <source>
        <dbReference type="Proteomes" id="UP001203004"/>
    </source>
</evidence>